<evidence type="ECO:0000256" key="2">
    <source>
        <dbReference type="ARBA" id="ARBA00023069"/>
    </source>
</evidence>
<dbReference type="InterPro" id="IPR024743">
    <property type="entry name" value="Dynein_HC_stalk"/>
</dbReference>
<protein>
    <recommendedName>
        <fullName evidence="5">Dynein heavy chain coiled coil stalk domain-containing protein</fullName>
    </recommendedName>
</protein>
<dbReference type="GO" id="GO:0007018">
    <property type="term" value="P:microtubule-based movement"/>
    <property type="evidence" value="ECO:0007669"/>
    <property type="project" value="InterPro"/>
</dbReference>
<organism evidence="6 7">
    <name type="scientific">Cymbomonas tetramitiformis</name>
    <dbReference type="NCBI Taxonomy" id="36881"/>
    <lineage>
        <taxon>Eukaryota</taxon>
        <taxon>Viridiplantae</taxon>
        <taxon>Chlorophyta</taxon>
        <taxon>Pyramimonadophyceae</taxon>
        <taxon>Pyramimonadales</taxon>
        <taxon>Pyramimonadaceae</taxon>
        <taxon>Cymbomonas</taxon>
    </lineage>
</organism>
<evidence type="ECO:0000313" key="6">
    <source>
        <dbReference type="EMBL" id="KAK3260277.1"/>
    </source>
</evidence>
<comment type="subcellular location">
    <subcellularLocation>
        <location evidence="1">Cell projection</location>
        <location evidence="1">Cilium</location>
    </subcellularLocation>
</comment>
<dbReference type="InterPro" id="IPR026983">
    <property type="entry name" value="DHC"/>
</dbReference>
<dbReference type="GO" id="GO:0030286">
    <property type="term" value="C:dynein complex"/>
    <property type="evidence" value="ECO:0007669"/>
    <property type="project" value="InterPro"/>
</dbReference>
<dbReference type="Gene3D" id="1.25.10.10">
    <property type="entry name" value="Leucine-rich Repeat Variant"/>
    <property type="match status" value="1"/>
</dbReference>
<name>A0AAE0FIG5_9CHLO</name>
<gene>
    <name evidence="6" type="ORF">CYMTET_30757</name>
</gene>
<evidence type="ECO:0000259" key="5">
    <source>
        <dbReference type="Pfam" id="PF12777"/>
    </source>
</evidence>
<keyword evidence="4" id="KW-0175">Coiled coil</keyword>
<feature type="domain" description="Dynein heavy chain coiled coil stalk" evidence="5">
    <location>
        <begin position="32"/>
        <end position="235"/>
    </location>
</feature>
<sequence>MSETLVDPVVDDNDPLKSQLIDVNKLKTQLIKLEEELVQLCNKAQKTKSLCEEELDMALPQLHAAYKALQSISPNDIDMSNRVNSMNQRPPAPVRSVMSAVLILLKVEPQPMKKTASSKNGEKQDFWLPARKMLCDDPRGFLKQLMEFDKDNIEEETISKLRELMNNEESERTQAFNKDAIAKVSSVCSKFGQWVLAMEAYYEVSKVVAPLRETLAAEEKEVVEKMSELQLLQEQLKETVDAALLETIRSSKLFLFTLVDPMPCGSEEIQQENAQAGAIPRLMELLSDVSEAEVKVSATGCWGMMATDSEKMKQRIVQAGAAPRLVELLGDDIEA</sequence>
<dbReference type="SUPFAM" id="SSF48371">
    <property type="entry name" value="ARM repeat"/>
    <property type="match status" value="1"/>
</dbReference>
<evidence type="ECO:0000256" key="3">
    <source>
        <dbReference type="ARBA" id="ARBA00023273"/>
    </source>
</evidence>
<accession>A0AAE0FIG5</accession>
<evidence type="ECO:0000256" key="4">
    <source>
        <dbReference type="SAM" id="Coils"/>
    </source>
</evidence>
<dbReference type="AlphaFoldDB" id="A0AAE0FIG5"/>
<comment type="caution">
    <text evidence="6">The sequence shown here is derived from an EMBL/GenBank/DDBJ whole genome shotgun (WGS) entry which is preliminary data.</text>
</comment>
<evidence type="ECO:0000256" key="1">
    <source>
        <dbReference type="ARBA" id="ARBA00004138"/>
    </source>
</evidence>
<dbReference type="Proteomes" id="UP001190700">
    <property type="component" value="Unassembled WGS sequence"/>
</dbReference>
<dbReference type="InterPro" id="IPR016024">
    <property type="entry name" value="ARM-type_fold"/>
</dbReference>
<dbReference type="GO" id="GO:0005929">
    <property type="term" value="C:cilium"/>
    <property type="evidence" value="ECO:0007669"/>
    <property type="project" value="UniProtKB-SubCell"/>
</dbReference>
<dbReference type="InterPro" id="IPR011989">
    <property type="entry name" value="ARM-like"/>
</dbReference>
<dbReference type="EMBL" id="LGRX02017928">
    <property type="protein sequence ID" value="KAK3260277.1"/>
    <property type="molecule type" value="Genomic_DNA"/>
</dbReference>
<dbReference type="Pfam" id="PF12777">
    <property type="entry name" value="MT"/>
    <property type="match status" value="1"/>
</dbReference>
<dbReference type="GO" id="GO:0051959">
    <property type="term" value="F:dynein light intermediate chain binding"/>
    <property type="evidence" value="ECO:0007669"/>
    <property type="project" value="InterPro"/>
</dbReference>
<proteinExistence type="predicted"/>
<dbReference type="PANTHER" id="PTHR22878:SF70">
    <property type="entry name" value="DYNEIN HEAVY CHAIN 2, AXONEMAL"/>
    <property type="match status" value="1"/>
</dbReference>
<dbReference type="Gene3D" id="1.20.920.60">
    <property type="match status" value="1"/>
</dbReference>
<keyword evidence="7" id="KW-1185">Reference proteome</keyword>
<evidence type="ECO:0000313" key="7">
    <source>
        <dbReference type="Proteomes" id="UP001190700"/>
    </source>
</evidence>
<reference evidence="6 7" key="1">
    <citation type="journal article" date="2015" name="Genome Biol. Evol.">
        <title>Comparative Genomics of a Bacterivorous Green Alga Reveals Evolutionary Causalities and Consequences of Phago-Mixotrophic Mode of Nutrition.</title>
        <authorList>
            <person name="Burns J.A."/>
            <person name="Paasch A."/>
            <person name="Narechania A."/>
            <person name="Kim E."/>
        </authorList>
    </citation>
    <scope>NUCLEOTIDE SEQUENCE [LARGE SCALE GENOMIC DNA]</scope>
    <source>
        <strain evidence="6 7">PLY_AMNH</strain>
    </source>
</reference>
<dbReference type="PANTHER" id="PTHR22878">
    <property type="entry name" value="DYNEIN HEAVY CHAIN 6, AXONEMAL-LIKE-RELATED"/>
    <property type="match status" value="1"/>
</dbReference>
<feature type="coiled-coil region" evidence="4">
    <location>
        <begin position="16"/>
        <end position="50"/>
    </location>
</feature>
<keyword evidence="3" id="KW-0966">Cell projection</keyword>
<dbReference type="GO" id="GO:0045505">
    <property type="term" value="F:dynein intermediate chain binding"/>
    <property type="evidence" value="ECO:0007669"/>
    <property type="project" value="InterPro"/>
</dbReference>
<keyword evidence="2" id="KW-0969">Cilium</keyword>
<feature type="coiled-coil region" evidence="4">
    <location>
        <begin position="215"/>
        <end position="246"/>
    </location>
</feature>